<organism evidence="6 7">
    <name type="scientific">Golovinomyces cichoracearum</name>
    <dbReference type="NCBI Taxonomy" id="62708"/>
    <lineage>
        <taxon>Eukaryota</taxon>
        <taxon>Fungi</taxon>
        <taxon>Dikarya</taxon>
        <taxon>Ascomycota</taxon>
        <taxon>Pezizomycotina</taxon>
        <taxon>Leotiomycetes</taxon>
        <taxon>Erysiphales</taxon>
        <taxon>Erysiphaceae</taxon>
        <taxon>Golovinomyces</taxon>
    </lineage>
</organism>
<feature type="compositionally biased region" description="Basic and acidic residues" evidence="1">
    <location>
        <begin position="78"/>
        <end position="88"/>
    </location>
</feature>
<dbReference type="Pfam" id="PF24586">
    <property type="entry name" value="DUF7611"/>
    <property type="match status" value="1"/>
</dbReference>
<proteinExistence type="predicted"/>
<evidence type="ECO:0000259" key="4">
    <source>
        <dbReference type="Pfam" id="PF24588"/>
    </source>
</evidence>
<dbReference type="STRING" id="62708.A0A420IJW7"/>
<evidence type="ECO:0000313" key="6">
    <source>
        <dbReference type="EMBL" id="RKF74838.1"/>
    </source>
</evidence>
<keyword evidence="7" id="KW-1185">Reference proteome</keyword>
<feature type="region of interest" description="Disordered" evidence="1">
    <location>
        <begin position="175"/>
        <end position="197"/>
    </location>
</feature>
<dbReference type="Pfam" id="PF24588">
    <property type="entry name" value="DUF7613"/>
    <property type="match status" value="1"/>
</dbReference>
<dbReference type="InterPro" id="IPR056032">
    <property type="entry name" value="DUF7613"/>
</dbReference>
<feature type="domain" description="DUF7614" evidence="5">
    <location>
        <begin position="921"/>
        <end position="1051"/>
    </location>
</feature>
<dbReference type="EMBL" id="MCBQ01008785">
    <property type="protein sequence ID" value="RKF74838.1"/>
    <property type="molecule type" value="Genomic_DNA"/>
</dbReference>
<feature type="domain" description="DUF7613" evidence="4">
    <location>
        <begin position="768"/>
        <end position="915"/>
    </location>
</feature>
<evidence type="ECO:0000256" key="1">
    <source>
        <dbReference type="SAM" id="MobiDB-lite"/>
    </source>
</evidence>
<dbReference type="Pfam" id="PF24587">
    <property type="entry name" value="DUF7612"/>
    <property type="match status" value="1"/>
</dbReference>
<reference evidence="6 7" key="1">
    <citation type="journal article" date="2018" name="BMC Genomics">
        <title>Comparative genome analyses reveal sequence features reflecting distinct modes of host-adaptation between dicot and monocot powdery mildew.</title>
        <authorList>
            <person name="Wu Y."/>
            <person name="Ma X."/>
            <person name="Pan Z."/>
            <person name="Kale S.D."/>
            <person name="Song Y."/>
            <person name="King H."/>
            <person name="Zhang Q."/>
            <person name="Presley C."/>
            <person name="Deng X."/>
            <person name="Wei C.I."/>
            <person name="Xiao S."/>
        </authorList>
    </citation>
    <scope>NUCLEOTIDE SEQUENCE [LARGE SCALE GENOMIC DNA]</scope>
    <source>
        <strain evidence="6">UMSG3</strain>
    </source>
</reference>
<feature type="domain" description="DUF7611" evidence="2">
    <location>
        <begin position="480"/>
        <end position="628"/>
    </location>
</feature>
<evidence type="ECO:0000313" key="7">
    <source>
        <dbReference type="Proteomes" id="UP000283383"/>
    </source>
</evidence>
<evidence type="ECO:0000259" key="5">
    <source>
        <dbReference type="Pfam" id="PF24589"/>
    </source>
</evidence>
<gene>
    <name evidence="6" type="ORF">GcM3_087004</name>
</gene>
<dbReference type="Pfam" id="PF24589">
    <property type="entry name" value="DUF7614"/>
    <property type="match status" value="1"/>
</dbReference>
<name>A0A420IJW7_9PEZI</name>
<protein>
    <submittedName>
        <fullName evidence="6">Uncharacterized protein</fullName>
    </submittedName>
</protein>
<dbReference type="InterPro" id="IPR056033">
    <property type="entry name" value="DUF7614"/>
</dbReference>
<feature type="domain" description="DUF7612" evidence="3">
    <location>
        <begin position="634"/>
        <end position="763"/>
    </location>
</feature>
<dbReference type="InterPro" id="IPR056031">
    <property type="entry name" value="DUF7612"/>
</dbReference>
<feature type="region of interest" description="Disordered" evidence="1">
    <location>
        <begin position="1"/>
        <end position="121"/>
    </location>
</feature>
<evidence type="ECO:0000259" key="3">
    <source>
        <dbReference type="Pfam" id="PF24587"/>
    </source>
</evidence>
<dbReference type="AlphaFoldDB" id="A0A420IJW7"/>
<sequence length="1065" mass="119660">MEENSSNGRENEKRQRGRFMGKLFKEPKKPTSEMEVDDFLHGPSDKNLTVPTHPPNPQSFTRVDPSLAQKTPIEFDIDNSRETKESPAKPKQARKSLMVRFSDSAPEIIGEGGDIAETPTIDISLRKRARLGLPSQSLKAHSSTDEKDLTDYANKASQRLGSMGDLITDGFPKIKSESDDNVEGQNAVAEETDQTSHTKLDKTFRNHSAPQKERDKYSFSQKVRDEMRSGEGMTLVASRNSIDGGNLSRSLAIDGTSSQLEELHLNTISNAIRSESTRPIILNEPQNENFVDNSITISKFSTAKEYLSPVRQEYHSYVDVSSKKIIGPNLETFVSTEDEAFTEFSNRTAHLSRLFHLSTEAVKPIGSCSTNLLIRTGIWWFLKGRTNLEAAAKDRTTGSQTQTTHFNLNQAYMDLAKSSWVLEIVASRSTGTEFNYVSESASTDALDAQKSVTCSMKKLATSMKRNNFFPSSSCEFPQIQGLNSEFWAQEDGDKSLLVGQRLLSSPSLLGSLPLGDTAHIFHFGIIFAEAVLTEEGAPQKFRCPVVLSIIRKKKEESIQVIVTNQDGSLTFAIQCDKNKGPAWTDLKWYTRKSIIEVRLPRGFFLSIHCSEIDFGMIWKIFDYEKRTYGILSQRPGEQFVFKTTLKNLQYLDGIPHPTFSKDPQPHCHMRLYERILSVKAASGPRMMHRGFRIAIITSQSIKNLGGIDLDLLPSFPIEFSFLRGEGGFPAILLKTGGSASRRVLIATFNELKERTQFHAILSGFALGPEEEVIARGYVKAFTLGQMNEKSIPLLQALDWQSFKFINQRSVGLQGCKTVLSEKLRIILEFRYGTMTDRINVGPGELKLRLDPRRPHQLQILRQPQVDLTTMIESQAPKGSPQGLEEILTIAKGCESIRAYTFPSINELHLFQLALTGFEVLFDEVVTSLNISRRRMVVPIYKKWDATMPRVQVVKKEKVTQLVVFFENFSHGDCMSFVLRSTDIFESSVRSGKNSLRIVDAKFALPKSKTESTGLENEFVCLDMPEYPGEHDDISIHFDNKKALESFIVSMPSPVKHVSRMGTVRK</sequence>
<dbReference type="InterPro" id="IPR056030">
    <property type="entry name" value="DUF7611"/>
</dbReference>
<comment type="caution">
    <text evidence="6">The sequence shown here is derived from an EMBL/GenBank/DDBJ whole genome shotgun (WGS) entry which is preliminary data.</text>
</comment>
<dbReference type="Proteomes" id="UP000283383">
    <property type="component" value="Unassembled WGS sequence"/>
</dbReference>
<accession>A0A420IJW7</accession>
<evidence type="ECO:0000259" key="2">
    <source>
        <dbReference type="Pfam" id="PF24586"/>
    </source>
</evidence>
<feature type="compositionally biased region" description="Basic and acidic residues" evidence="1">
    <location>
        <begin position="23"/>
        <end position="44"/>
    </location>
</feature>